<sequence>MAPVCASALVVGVGQRLPRSLQYLHDGDRRGRLPATVPDSNTTTSPSARTAQAQWSHEKWHGEHGAVESRWGQRVVFLRASATVACSRGTPYQQKWQRIRPRFVCRADVQHNIVFSRRDQGEGNHQRVHFSYCCGCCCRF</sequence>
<dbReference type="EMBL" id="CM016553">
    <property type="protein sequence ID" value="TKW30684.1"/>
    <property type="molecule type" value="Genomic_DNA"/>
</dbReference>
<dbReference type="AlphaFoldDB" id="A0A4U6VPL4"/>
<accession>A0A4U6VPL4</accession>
<dbReference type="Gramene" id="TKW30684">
    <property type="protein sequence ID" value="TKW30684"/>
    <property type="gene ID" value="SEVIR_2G054200v2"/>
</dbReference>
<keyword evidence="3" id="KW-1185">Reference proteome</keyword>
<gene>
    <name evidence="2" type="ORF">SEVIR_2G054200v2</name>
</gene>
<evidence type="ECO:0000313" key="2">
    <source>
        <dbReference type="EMBL" id="TKW30684.1"/>
    </source>
</evidence>
<feature type="region of interest" description="Disordered" evidence="1">
    <location>
        <begin position="24"/>
        <end position="47"/>
    </location>
</feature>
<name>A0A4U6VPL4_SETVI</name>
<evidence type="ECO:0000256" key="1">
    <source>
        <dbReference type="SAM" id="MobiDB-lite"/>
    </source>
</evidence>
<organism evidence="2 3">
    <name type="scientific">Setaria viridis</name>
    <name type="common">Green bristlegrass</name>
    <name type="synonym">Setaria italica subsp. viridis</name>
    <dbReference type="NCBI Taxonomy" id="4556"/>
    <lineage>
        <taxon>Eukaryota</taxon>
        <taxon>Viridiplantae</taxon>
        <taxon>Streptophyta</taxon>
        <taxon>Embryophyta</taxon>
        <taxon>Tracheophyta</taxon>
        <taxon>Spermatophyta</taxon>
        <taxon>Magnoliopsida</taxon>
        <taxon>Liliopsida</taxon>
        <taxon>Poales</taxon>
        <taxon>Poaceae</taxon>
        <taxon>PACMAD clade</taxon>
        <taxon>Panicoideae</taxon>
        <taxon>Panicodae</taxon>
        <taxon>Paniceae</taxon>
        <taxon>Cenchrinae</taxon>
        <taxon>Setaria</taxon>
    </lineage>
</organism>
<proteinExistence type="predicted"/>
<reference evidence="2" key="1">
    <citation type="submission" date="2019-03" db="EMBL/GenBank/DDBJ databases">
        <title>WGS assembly of Setaria viridis.</title>
        <authorList>
            <person name="Huang P."/>
            <person name="Jenkins J."/>
            <person name="Grimwood J."/>
            <person name="Barry K."/>
            <person name="Healey A."/>
            <person name="Mamidi S."/>
            <person name="Sreedasyam A."/>
            <person name="Shu S."/>
            <person name="Feldman M."/>
            <person name="Wu J."/>
            <person name="Yu Y."/>
            <person name="Chen C."/>
            <person name="Johnson J."/>
            <person name="Rokhsar D."/>
            <person name="Baxter I."/>
            <person name="Schmutz J."/>
            <person name="Brutnell T."/>
            <person name="Kellogg E."/>
        </authorList>
    </citation>
    <scope>NUCLEOTIDE SEQUENCE [LARGE SCALE GENOMIC DNA]</scope>
</reference>
<evidence type="ECO:0000313" key="3">
    <source>
        <dbReference type="Proteomes" id="UP000298652"/>
    </source>
</evidence>
<feature type="compositionally biased region" description="Polar residues" evidence="1">
    <location>
        <begin position="38"/>
        <end position="47"/>
    </location>
</feature>
<dbReference type="Proteomes" id="UP000298652">
    <property type="component" value="Chromosome 2"/>
</dbReference>
<protein>
    <submittedName>
        <fullName evidence="2">Uncharacterized protein</fullName>
    </submittedName>
</protein>